<protein>
    <submittedName>
        <fullName evidence="2">DUF1294 domain-containing protein</fullName>
    </submittedName>
</protein>
<dbReference type="Proteomes" id="UP001431235">
    <property type="component" value="Unassembled WGS sequence"/>
</dbReference>
<evidence type="ECO:0000313" key="3">
    <source>
        <dbReference type="Proteomes" id="UP001431235"/>
    </source>
</evidence>
<gene>
    <name evidence="2" type="ORF">K5L01_07950</name>
</gene>
<reference evidence="2 3" key="1">
    <citation type="submission" date="2021-08" db="EMBL/GenBank/DDBJ databases">
        <title>Novel members of of the genus Stenotrophomonas from differernt environment.</title>
        <authorList>
            <person name="Deng Y."/>
        </authorList>
    </citation>
    <scope>NUCLEOTIDE SEQUENCE [LARGE SCALE GENOMIC DNA]</scope>
    <source>
        <strain evidence="2 3">CPCC 101365</strain>
    </source>
</reference>
<accession>A0ABT0SGW4</accession>
<keyword evidence="1" id="KW-1133">Transmembrane helix</keyword>
<evidence type="ECO:0000313" key="2">
    <source>
        <dbReference type="EMBL" id="MCL7714571.1"/>
    </source>
</evidence>
<dbReference type="RefSeq" id="WP_250063663.1">
    <property type="nucleotide sequence ID" value="NZ_JAIKTS010000002.1"/>
</dbReference>
<keyword evidence="1" id="KW-0472">Membrane</keyword>
<dbReference type="InterPro" id="IPR010718">
    <property type="entry name" value="DUF1294"/>
</dbReference>
<organism evidence="2 3">
    <name type="scientific">Stenotrophomonas mori</name>
    <dbReference type="NCBI Taxonomy" id="2871096"/>
    <lineage>
        <taxon>Bacteria</taxon>
        <taxon>Pseudomonadati</taxon>
        <taxon>Pseudomonadota</taxon>
        <taxon>Gammaproteobacteria</taxon>
        <taxon>Lysobacterales</taxon>
        <taxon>Lysobacteraceae</taxon>
        <taxon>Stenotrophomonas</taxon>
    </lineage>
</organism>
<keyword evidence="3" id="KW-1185">Reference proteome</keyword>
<dbReference type="EMBL" id="JAIKTS010000002">
    <property type="protein sequence ID" value="MCL7714571.1"/>
    <property type="molecule type" value="Genomic_DNA"/>
</dbReference>
<keyword evidence="1" id="KW-0812">Transmembrane</keyword>
<sequence>MALLALAAGSLLQAWPPAVTVAYAAMGLASFLAYRHDKRAAASGRQRTPESTLHLLDLCCGWPGGLLAQQRYRHKTRKLRFQCVFWLTLLLNCAALLWLLPALPSPP</sequence>
<feature type="transmembrane region" description="Helical" evidence="1">
    <location>
        <begin position="81"/>
        <end position="100"/>
    </location>
</feature>
<comment type="caution">
    <text evidence="2">The sequence shown here is derived from an EMBL/GenBank/DDBJ whole genome shotgun (WGS) entry which is preliminary data.</text>
</comment>
<proteinExistence type="predicted"/>
<name>A0ABT0SGW4_9GAMM</name>
<evidence type="ECO:0000256" key="1">
    <source>
        <dbReference type="SAM" id="Phobius"/>
    </source>
</evidence>
<dbReference type="Pfam" id="PF06961">
    <property type="entry name" value="DUF1294"/>
    <property type="match status" value="1"/>
</dbReference>